<keyword evidence="9 14" id="KW-0560">Oxidoreductase</keyword>
<dbReference type="SUPFAM" id="SSF54862">
    <property type="entry name" value="4Fe-4S ferredoxins"/>
    <property type="match status" value="1"/>
</dbReference>
<dbReference type="Gene3D" id="3.30.70.20">
    <property type="match status" value="1"/>
</dbReference>
<dbReference type="HOGENOM" id="CLU_017727_0_0_9"/>
<keyword evidence="8 14" id="KW-0249">Electron transport</keyword>
<evidence type="ECO:0000256" key="7">
    <source>
        <dbReference type="ARBA" id="ARBA00022723"/>
    </source>
</evidence>
<dbReference type="GO" id="GO:0051539">
    <property type="term" value="F:4 iron, 4 sulfur cluster binding"/>
    <property type="evidence" value="ECO:0007669"/>
    <property type="project" value="UniProtKB-UniRule"/>
</dbReference>
<evidence type="ECO:0000313" key="17">
    <source>
        <dbReference type="EMBL" id="ADG83759.1"/>
    </source>
</evidence>
<dbReference type="GO" id="GO:0046872">
    <property type="term" value="F:metal ion binding"/>
    <property type="evidence" value="ECO:0007669"/>
    <property type="project" value="UniProtKB-UniRule"/>
</dbReference>
<feature type="binding site" evidence="15">
    <location>
        <position position="540"/>
    </location>
    <ligand>
        <name>[4Fe-4S] cluster</name>
        <dbReference type="ChEBI" id="CHEBI:49883"/>
        <label>1</label>
    </ligand>
</feature>
<feature type="binding site" evidence="15">
    <location>
        <position position="546"/>
    </location>
    <ligand>
        <name>[4Fe-4S] cluster</name>
        <dbReference type="ChEBI" id="CHEBI:49883"/>
        <label>1</label>
    </ligand>
</feature>
<keyword evidence="5 14" id="KW-0813">Transport</keyword>
<dbReference type="Pfam" id="PF00037">
    <property type="entry name" value="Fer4"/>
    <property type="match status" value="1"/>
</dbReference>
<evidence type="ECO:0000259" key="16">
    <source>
        <dbReference type="PROSITE" id="PS51379"/>
    </source>
</evidence>
<dbReference type="SUPFAM" id="SSF52922">
    <property type="entry name" value="TK C-terminal domain-like"/>
    <property type="match status" value="1"/>
</dbReference>
<evidence type="ECO:0000256" key="8">
    <source>
        <dbReference type="ARBA" id="ARBA00022982"/>
    </source>
</evidence>
<dbReference type="eggNOG" id="COG4231">
    <property type="taxonomic scope" value="Bacteria"/>
</dbReference>
<keyword evidence="7 14" id="KW-0479">Metal-binding</keyword>
<dbReference type="InterPro" id="IPR011766">
    <property type="entry name" value="TPP_enzyme_TPP-bd"/>
</dbReference>
<keyword evidence="11 14" id="KW-0411">Iron-sulfur</keyword>
<proteinExistence type="predicted"/>
<keyword evidence="10 14" id="KW-0408">Iron</keyword>
<feature type="binding site" evidence="15">
    <location>
        <position position="574"/>
    </location>
    <ligand>
        <name>[4Fe-4S] cluster</name>
        <dbReference type="ChEBI" id="CHEBI:49883"/>
        <label>2</label>
    </ligand>
</feature>
<dbReference type="PROSITE" id="PS51379">
    <property type="entry name" value="4FE4S_FER_2"/>
    <property type="match status" value="2"/>
</dbReference>
<feature type="binding site" evidence="15">
    <location>
        <position position="568"/>
    </location>
    <ligand>
        <name>[4Fe-4S] cluster</name>
        <dbReference type="ChEBI" id="CHEBI:49883"/>
        <label>2</label>
    </ligand>
</feature>
<evidence type="ECO:0000256" key="2">
    <source>
        <dbReference type="ARBA" id="ARBA00011238"/>
    </source>
</evidence>
<evidence type="ECO:0000256" key="12">
    <source>
        <dbReference type="ARBA" id="ARBA00030514"/>
    </source>
</evidence>
<dbReference type="InterPro" id="IPR045025">
    <property type="entry name" value="HACL1-like"/>
</dbReference>
<evidence type="ECO:0000256" key="9">
    <source>
        <dbReference type="ARBA" id="ARBA00023002"/>
    </source>
</evidence>
<organism evidence="17 18">
    <name type="scientific">Thermincola potens (strain JR)</name>
    <dbReference type="NCBI Taxonomy" id="635013"/>
    <lineage>
        <taxon>Bacteria</taxon>
        <taxon>Bacillati</taxon>
        <taxon>Bacillota</taxon>
        <taxon>Clostridia</taxon>
        <taxon>Eubacteriales</taxon>
        <taxon>Thermincolaceae</taxon>
        <taxon>Thermincola</taxon>
    </lineage>
</organism>
<dbReference type="KEGG" id="tjr:TherJR_2927"/>
<dbReference type="GO" id="GO:0030976">
    <property type="term" value="F:thiamine pyrophosphate binding"/>
    <property type="evidence" value="ECO:0007669"/>
    <property type="project" value="InterPro"/>
</dbReference>
<comment type="cofactor">
    <cofactor evidence="14 15">
        <name>[4Fe-4S] cluster</name>
        <dbReference type="ChEBI" id="CHEBI:49883"/>
    </cofactor>
    <text evidence="14 15">Binds 2 [4Fe-4S] clusters. In this family the first cluster has a non-standard and varying [4Fe-4S] binding motif CX(2)CX(2)CX(4-5)CP.</text>
</comment>
<evidence type="ECO:0000256" key="10">
    <source>
        <dbReference type="ARBA" id="ARBA00023004"/>
    </source>
</evidence>
<dbReference type="InterPro" id="IPR017721">
    <property type="entry name" value="IorA"/>
</dbReference>
<dbReference type="EMBL" id="CP002028">
    <property type="protein sequence ID" value="ADG83759.1"/>
    <property type="molecule type" value="Genomic_DNA"/>
</dbReference>
<dbReference type="InterPro" id="IPR029061">
    <property type="entry name" value="THDP-binding"/>
</dbReference>
<dbReference type="STRING" id="635013.TherJR_2927"/>
<keyword evidence="17" id="KW-0670">Pyruvate</keyword>
<reference evidence="17 18" key="1">
    <citation type="submission" date="2010-05" db="EMBL/GenBank/DDBJ databases">
        <title>Complete sequence of Thermincola sp. JR.</title>
        <authorList>
            <consortium name="US DOE Joint Genome Institute"/>
            <person name="Lucas S."/>
            <person name="Copeland A."/>
            <person name="Lapidus A."/>
            <person name="Cheng J.-F."/>
            <person name="Bruce D."/>
            <person name="Goodwin L."/>
            <person name="Pitluck S."/>
            <person name="Chertkov O."/>
            <person name="Detter J.C."/>
            <person name="Han C."/>
            <person name="Tapia R."/>
            <person name="Land M."/>
            <person name="Hauser L."/>
            <person name="Kyrpides N."/>
            <person name="Mikhailova N."/>
            <person name="Hazen T.C."/>
            <person name="Woyke T."/>
        </authorList>
    </citation>
    <scope>NUCLEOTIDE SEQUENCE [LARGE SCALE GENOMIC DNA]</scope>
    <source>
        <strain evidence="17 18">JR</strain>
    </source>
</reference>
<dbReference type="InterPro" id="IPR002880">
    <property type="entry name" value="Pyrv_Fd/Flavodoxin_OxRdtase_N"/>
</dbReference>
<dbReference type="Pfam" id="PF01855">
    <property type="entry name" value="POR_N"/>
    <property type="match status" value="1"/>
</dbReference>
<dbReference type="GO" id="GO:0043805">
    <property type="term" value="F:indolepyruvate ferredoxin oxidoreductase activity"/>
    <property type="evidence" value="ECO:0007669"/>
    <property type="project" value="UniProtKB-UniRule"/>
</dbReference>
<dbReference type="InterPro" id="IPR017896">
    <property type="entry name" value="4Fe4S_Fe-S-bd"/>
</dbReference>
<dbReference type="PANTHER" id="PTHR43710">
    <property type="entry name" value="2-HYDROXYACYL-COA LYASE"/>
    <property type="match status" value="1"/>
</dbReference>
<dbReference type="CDD" id="cd07034">
    <property type="entry name" value="TPP_PYR_PFOR_IOR-alpha_like"/>
    <property type="match status" value="1"/>
</dbReference>
<comment type="catalytic activity">
    <reaction evidence="13 14">
        <text>indole-3-pyruvate + 2 oxidized [2Fe-2S]-[ferredoxin] + CoA = (indol-3-yl)acetyl-CoA + 2 reduced [2Fe-2S]-[ferredoxin] + CO2 + H(+)</text>
        <dbReference type="Rhea" id="RHEA:12645"/>
        <dbReference type="Rhea" id="RHEA-COMP:10000"/>
        <dbReference type="Rhea" id="RHEA-COMP:10001"/>
        <dbReference type="ChEBI" id="CHEBI:15378"/>
        <dbReference type="ChEBI" id="CHEBI:16526"/>
        <dbReference type="ChEBI" id="CHEBI:17640"/>
        <dbReference type="ChEBI" id="CHEBI:33737"/>
        <dbReference type="ChEBI" id="CHEBI:33738"/>
        <dbReference type="ChEBI" id="CHEBI:57271"/>
        <dbReference type="ChEBI" id="CHEBI:57287"/>
        <dbReference type="EC" id="1.2.7.8"/>
    </reaction>
</comment>
<evidence type="ECO:0000256" key="4">
    <source>
        <dbReference type="ARBA" id="ARBA00017710"/>
    </source>
</evidence>
<dbReference type="RefSeq" id="WP_013121749.1">
    <property type="nucleotide sequence ID" value="NC_014152.1"/>
</dbReference>
<evidence type="ECO:0000256" key="15">
    <source>
        <dbReference type="PIRSR" id="PIRSR006439-50"/>
    </source>
</evidence>
<evidence type="ECO:0000256" key="14">
    <source>
        <dbReference type="PIRNR" id="PIRNR006439"/>
    </source>
</evidence>
<evidence type="ECO:0000256" key="1">
    <source>
        <dbReference type="ARBA" id="ARBA00002995"/>
    </source>
</evidence>
<keyword evidence="18" id="KW-1185">Reference proteome</keyword>
<dbReference type="AlphaFoldDB" id="D5XDL3"/>
<dbReference type="Gene3D" id="3.40.50.920">
    <property type="match status" value="1"/>
</dbReference>
<evidence type="ECO:0000256" key="11">
    <source>
        <dbReference type="ARBA" id="ARBA00023014"/>
    </source>
</evidence>
<dbReference type="InterPro" id="IPR009014">
    <property type="entry name" value="Transketo_C/PFOR_II"/>
</dbReference>
<evidence type="ECO:0000313" key="18">
    <source>
        <dbReference type="Proteomes" id="UP000002377"/>
    </source>
</evidence>
<evidence type="ECO:0000256" key="3">
    <source>
        <dbReference type="ARBA" id="ARBA00012812"/>
    </source>
</evidence>
<dbReference type="Pfam" id="PF02775">
    <property type="entry name" value="TPP_enzyme_C"/>
    <property type="match status" value="1"/>
</dbReference>
<dbReference type="SUPFAM" id="SSF52518">
    <property type="entry name" value="Thiamin diphosphate-binding fold (THDP-binding)"/>
    <property type="match status" value="2"/>
</dbReference>
<evidence type="ECO:0000256" key="5">
    <source>
        <dbReference type="ARBA" id="ARBA00022448"/>
    </source>
</evidence>
<comment type="subunit">
    <text evidence="2">Heterodimer of the IorA and IorB subunits.</text>
</comment>
<name>D5XDL3_THEPJ</name>
<feature type="binding site" evidence="15">
    <location>
        <position position="551"/>
    </location>
    <ligand>
        <name>[4Fe-4S] cluster</name>
        <dbReference type="ChEBI" id="CHEBI:49883"/>
        <label>2</label>
    </ligand>
</feature>
<feature type="domain" description="4Fe-4S ferredoxin-type" evidence="16">
    <location>
        <begin position="531"/>
        <end position="552"/>
    </location>
</feature>
<comment type="function">
    <text evidence="1 14">Catalyzes the ferredoxin-dependent oxidative decarboxylation of arylpyruvates.</text>
</comment>
<dbReference type="OrthoDB" id="9804603at2"/>
<feature type="binding site" evidence="15">
    <location>
        <position position="578"/>
    </location>
    <ligand>
        <name>[4Fe-4S] cluster</name>
        <dbReference type="ChEBI" id="CHEBI:49883"/>
        <label>1</label>
    </ligand>
</feature>
<evidence type="ECO:0000256" key="6">
    <source>
        <dbReference type="ARBA" id="ARBA00022485"/>
    </source>
</evidence>
<feature type="binding site" evidence="15">
    <location>
        <position position="543"/>
    </location>
    <ligand>
        <name>[4Fe-4S] cluster</name>
        <dbReference type="ChEBI" id="CHEBI:49883"/>
        <label>1</label>
    </ligand>
</feature>
<feature type="domain" description="4Fe-4S ferredoxin-type" evidence="16">
    <location>
        <begin position="559"/>
        <end position="588"/>
    </location>
</feature>
<dbReference type="Proteomes" id="UP000002377">
    <property type="component" value="Chromosome"/>
</dbReference>
<feature type="binding site" evidence="15">
    <location>
        <position position="571"/>
    </location>
    <ligand>
        <name>[4Fe-4S] cluster</name>
        <dbReference type="ChEBI" id="CHEBI:49883"/>
        <label>2</label>
    </ligand>
</feature>
<dbReference type="PANTHER" id="PTHR43710:SF5">
    <property type="entry name" value="INDOLEPYRUVATE FERREDOXIN OXIDOREDUCTASE ALPHA SUBUNIT"/>
    <property type="match status" value="1"/>
</dbReference>
<sequence>MRALLTGNEAIARGAYEYGVKVAVGYPGTPSTEILENIAKYEGIKAQWSPNEKVAMEVGAGASIGGARVIVTMKHVGVNVAADPLFTFSYTGVNGGLVLISADDPGMHSSQNEQDNRNYARFAKIPMFEPSDSGECKEMMGEALKVSEVYDTPVMLRTTTRIAHSQSLVELKEPGEITVKEYVKDSGKFVMIPAHARKRHVIVEERLARLKEYAESCPFNEIQMRDARVGIIASGAAYQYVREVMPNVSVLKLGMTYPLPEKLIKDFAARVKHLFVVEELEPFLQDQVALMGLKVRGKDLFSNIGELSPKLIAEKFYSLEETRDFVEKAFLAQPQAWALQENIPVRPPVMCPGCPHRGVFYVLNKMKLTVMGDIGCYTLGTLPPLEAMDACICMGASIGSALGMEKAHPEMRSKIVSVIGDSTFMHSGITGLLDIAYNKGTTATIILDNRTTAMTGHQEHPGTGKTLQQEETFAVDIPQLVQALGIRRIKVVDPFDLDNLQKILAEETEAAEPSVIIAQRPCALLDKSGGKPLTVDAGACIGCKRCMKLGCPALVAGPEKVSVNAALCTGCGLCAQTCNVGAIRKEGEGIA</sequence>
<dbReference type="PIRSF" id="PIRSF006439">
    <property type="entry name" value="Indolepyruvate_ferr_oxidored"/>
    <property type="match status" value="1"/>
</dbReference>
<dbReference type="NCBIfam" id="TIGR03336">
    <property type="entry name" value="IOR_alpha"/>
    <property type="match status" value="1"/>
</dbReference>
<protein>
    <recommendedName>
        <fullName evidence="4 14">Indolepyruvate oxidoreductase subunit IorA</fullName>
        <shortName evidence="14">IOR</shortName>
        <ecNumber evidence="3 14">1.2.7.8</ecNumber>
    </recommendedName>
    <alternativeName>
        <fullName evidence="12 14">Indolepyruvate ferredoxin oxidoreductase subunit alpha</fullName>
    </alternativeName>
</protein>
<dbReference type="CDD" id="cd02008">
    <property type="entry name" value="TPP_IOR_alpha"/>
    <property type="match status" value="1"/>
</dbReference>
<dbReference type="Gene3D" id="3.40.50.970">
    <property type="match status" value="2"/>
</dbReference>
<dbReference type="FunFam" id="3.40.50.970:FF:000039">
    <property type="entry name" value="Indolepyruvate oxidoreductase subunit IorA"/>
    <property type="match status" value="1"/>
</dbReference>
<evidence type="ECO:0000256" key="13">
    <source>
        <dbReference type="ARBA" id="ARBA00048332"/>
    </source>
</evidence>
<dbReference type="EC" id="1.2.7.8" evidence="3 14"/>
<gene>
    <name evidence="17" type="ordered locus">TherJR_2927</name>
</gene>
<accession>D5XDL3</accession>
<keyword evidence="6 14" id="KW-0004">4Fe-4S</keyword>